<sequence length="95" mass="9501">MSSQTPTTSSAPLSTSALARLRARRASGTRLVVIGLVVLVLGAVAPVLAQSSALAGVSSVLWVASMPLCLAGAGLVAAGVMRRRSARGAADEDWG</sequence>
<dbReference type="STRING" id="111015.AXF14_07825"/>
<feature type="transmembrane region" description="Helical" evidence="1">
    <location>
        <begin position="31"/>
        <end position="49"/>
    </location>
</feature>
<evidence type="ECO:0000313" key="3">
    <source>
        <dbReference type="Proteomes" id="UP000065220"/>
    </source>
</evidence>
<dbReference type="EMBL" id="CP014228">
    <property type="protein sequence ID" value="AMD87508.1"/>
    <property type="molecule type" value="Genomic_DNA"/>
</dbReference>
<evidence type="ECO:0000313" key="2">
    <source>
        <dbReference type="EMBL" id="AMD87508.1"/>
    </source>
</evidence>
<keyword evidence="3" id="KW-1185">Reference proteome</keyword>
<name>A0A0X8JFK8_ACTRD</name>
<keyword evidence="1" id="KW-0812">Transmembrane</keyword>
<keyword evidence="1" id="KW-0472">Membrane</keyword>
<protein>
    <submittedName>
        <fullName evidence="2">Uncharacterized protein</fullName>
    </submittedName>
</protein>
<dbReference type="KEGG" id="ard:AXF14_07825"/>
<dbReference type="RefSeq" id="WP_067942240.1">
    <property type="nucleotide sequence ID" value="NZ_CP014228.1"/>
</dbReference>
<dbReference type="Proteomes" id="UP000065220">
    <property type="component" value="Chromosome"/>
</dbReference>
<feature type="transmembrane region" description="Helical" evidence="1">
    <location>
        <begin position="61"/>
        <end position="81"/>
    </location>
</feature>
<dbReference type="AlphaFoldDB" id="A0A0X8JFK8"/>
<organism evidence="2 3">
    <name type="scientific">Actinomyces radicidentis</name>
    <dbReference type="NCBI Taxonomy" id="111015"/>
    <lineage>
        <taxon>Bacteria</taxon>
        <taxon>Bacillati</taxon>
        <taxon>Actinomycetota</taxon>
        <taxon>Actinomycetes</taxon>
        <taxon>Actinomycetales</taxon>
        <taxon>Actinomycetaceae</taxon>
        <taxon>Actinomyces</taxon>
    </lineage>
</organism>
<proteinExistence type="predicted"/>
<evidence type="ECO:0000256" key="1">
    <source>
        <dbReference type="SAM" id="Phobius"/>
    </source>
</evidence>
<keyword evidence="1" id="KW-1133">Transmembrane helix</keyword>
<accession>A0A0X8JFK8</accession>
<gene>
    <name evidence="2" type="ORF">AXF14_07825</name>
</gene>
<reference evidence="3" key="1">
    <citation type="submission" date="2016-02" db="EMBL/GenBank/DDBJ databases">
        <authorList>
            <person name="Holder M.E."/>
            <person name="Ajami N.J."/>
            <person name="Petrosino J.F."/>
        </authorList>
    </citation>
    <scope>NUCLEOTIDE SEQUENCE [LARGE SCALE GENOMIC DNA]</scope>
    <source>
        <strain evidence="3">CCUG 36733</strain>
    </source>
</reference>